<evidence type="ECO:0000256" key="6">
    <source>
        <dbReference type="RuleBase" id="RU362114"/>
    </source>
</evidence>
<comment type="subcellular location">
    <subcellularLocation>
        <location evidence="1">Nucleus</location>
    </subcellularLocation>
</comment>
<feature type="compositionally biased region" description="Polar residues" evidence="7">
    <location>
        <begin position="220"/>
        <end position="236"/>
    </location>
</feature>
<dbReference type="SUPFAM" id="SSF52949">
    <property type="entry name" value="Macro domain-like"/>
    <property type="match status" value="1"/>
</dbReference>
<keyword evidence="4 6" id="KW-0520">NAD</keyword>
<dbReference type="InterPro" id="IPR002589">
    <property type="entry name" value="Macro_dom"/>
</dbReference>
<reference evidence="11" key="1">
    <citation type="submission" date="2025-08" db="UniProtKB">
        <authorList>
            <consortium name="RefSeq"/>
        </authorList>
    </citation>
    <scope>IDENTIFICATION</scope>
</reference>
<dbReference type="Gene3D" id="3.30.70.330">
    <property type="match status" value="1"/>
</dbReference>
<accession>A0ABM0JCS1</accession>
<evidence type="ECO:0000313" key="11">
    <source>
        <dbReference type="RefSeq" id="XP_005090722.3"/>
    </source>
</evidence>
<dbReference type="Pfam" id="PF00644">
    <property type="entry name" value="PARP"/>
    <property type="match status" value="1"/>
</dbReference>
<dbReference type="InterPro" id="IPR043472">
    <property type="entry name" value="Macro_dom-like"/>
</dbReference>
<proteinExistence type="predicted"/>
<keyword evidence="5" id="KW-0539">Nucleus</keyword>
<feature type="region of interest" description="Disordered" evidence="7">
    <location>
        <begin position="176"/>
        <end position="248"/>
    </location>
</feature>
<feature type="compositionally biased region" description="Polar residues" evidence="7">
    <location>
        <begin position="540"/>
        <end position="557"/>
    </location>
</feature>
<keyword evidence="10" id="KW-1185">Reference proteome</keyword>
<dbReference type="CDD" id="cd01439">
    <property type="entry name" value="TCCD_inducible_PARP_like"/>
    <property type="match status" value="1"/>
</dbReference>
<keyword evidence="2 6" id="KW-0328">Glycosyltransferase</keyword>
<dbReference type="PROSITE" id="PS51059">
    <property type="entry name" value="PARP_CATALYTIC"/>
    <property type="match status" value="1"/>
</dbReference>
<dbReference type="PROSITE" id="PS51154">
    <property type="entry name" value="MACRO"/>
    <property type="match status" value="1"/>
</dbReference>
<feature type="region of interest" description="Disordered" evidence="7">
    <location>
        <begin position="109"/>
        <end position="136"/>
    </location>
</feature>
<feature type="region of interest" description="Disordered" evidence="7">
    <location>
        <begin position="540"/>
        <end position="570"/>
    </location>
</feature>
<evidence type="ECO:0000256" key="4">
    <source>
        <dbReference type="ARBA" id="ARBA00023027"/>
    </source>
</evidence>
<dbReference type="InterPro" id="IPR004170">
    <property type="entry name" value="WWE_dom"/>
</dbReference>
<feature type="domain" description="PARP catalytic" evidence="8">
    <location>
        <begin position="1115"/>
        <end position="1305"/>
    </location>
</feature>
<organism evidence="10 11">
    <name type="scientific">Aplysia californica</name>
    <name type="common">California sea hare</name>
    <dbReference type="NCBI Taxonomy" id="6500"/>
    <lineage>
        <taxon>Eukaryota</taxon>
        <taxon>Metazoa</taxon>
        <taxon>Spiralia</taxon>
        <taxon>Lophotrochozoa</taxon>
        <taxon>Mollusca</taxon>
        <taxon>Gastropoda</taxon>
        <taxon>Heterobranchia</taxon>
        <taxon>Euthyneura</taxon>
        <taxon>Tectipleura</taxon>
        <taxon>Aplysiida</taxon>
        <taxon>Aplysioidea</taxon>
        <taxon>Aplysiidae</taxon>
        <taxon>Aplysia</taxon>
    </lineage>
</organism>
<dbReference type="Pfam" id="PF02825">
    <property type="entry name" value="WWE"/>
    <property type="match status" value="1"/>
</dbReference>
<dbReference type="CDD" id="cd00590">
    <property type="entry name" value="RRM_SF"/>
    <property type="match status" value="1"/>
</dbReference>
<evidence type="ECO:0000256" key="5">
    <source>
        <dbReference type="ARBA" id="ARBA00023242"/>
    </source>
</evidence>
<dbReference type="PANTHER" id="PTHR14453">
    <property type="entry name" value="PARP/ZINC FINGER CCCH TYPE DOMAIN CONTAINING PROTEIN"/>
    <property type="match status" value="1"/>
</dbReference>
<dbReference type="RefSeq" id="XP_005090722.3">
    <property type="nucleotide sequence ID" value="XM_005090665.3"/>
</dbReference>
<protein>
    <recommendedName>
        <fullName evidence="6">Poly [ADP-ribose] polymerase</fullName>
        <shortName evidence="6">PARP</shortName>
        <ecNumber evidence="6">2.4.2.-</ecNumber>
    </recommendedName>
</protein>
<keyword evidence="3 6" id="KW-0808">Transferase</keyword>
<dbReference type="GeneID" id="101848260"/>
<feature type="region of interest" description="Disordered" evidence="7">
    <location>
        <begin position="18"/>
        <end position="41"/>
    </location>
</feature>
<sequence length="1305" mass="147618">MADGMSFNVIVDSKRLNVPERVSATPRGENVSPDPGKSKNEEAHFGQRVIHVAAATEDTPSEEMFQAVSDGLTHVKNRDAIDTENLLLLEKMTNAKKNRKIYTGGEVFSDDDVAHDQDPQNDPSALIFQKGPSRPPTATQFARLCNFPVRTERPELIKRNPFTELELPSGFTLGANSDLPSLQNQPVKSKSLVKGENNNETNSNSLVQEGDQSRNMDIDSFTTEKQSVSVDVNNDSLGERQRDETSPLKSVNIENVESVAESKSVEVPCIVSISVRDLTKTKDFYVIYFDDLETVKGQFDESTMLIDGLQLNLYMEVSSNKVATALKEMNHDPETSNILSVSLATTSEEEVFVNLISFHGPDFSTDGTRVRLAQFVSECSGCDVIRMIQHDEPRSIILVFDIDSYEDLAQVLWGCITSDFDGTRLTCSPVQKHDTIIVNGLHEHIKDFELREYLESVCAGKGGKVKHMRRLNQSTAFIKFDGGNGAQRAINKGNSSRRWLGVYIHYYHPCLSPYEYEKHLERSARQLAYTARFGPEKSVTSLSLAGQSSPAEQQSTPEPKPLPASERSMTRMASVNTFKDRNETPGFQQETLTPLTKDLDISAATQKYFLKCFRKELSKLESFLSHKDVKLEQGTDKFTLSGPSKVVELGFRALCVLRDRVQAEEVHLKYIGAREFLHSETGQQIVQDVTRSSSCTIEVVPLPQPEDPPNPQEDVQSEHQQQQQQQQQQSKGIDIAIVSDSIKQLKSDVIVSTVGKNLYLQNEKLSKQILRQGGSELQEELNDSYPGGVKHGEFAQTSGGHLRCQTIFHACLPPWSNKANVMMMRLFFEMLRFANNMGLKSLSTPLLGTGTYRYPLDIAATGMLLVIKRFEERFPERHLQTVNVFFASYQQAALEAFQSAMSQRATDDKRMLEKTQQQPTLEIYYQNMEEKDSVVAQLRDRCKRAFQTLPAVKDEKSSKLKASQMKELQNYAIECLVKFTVNSSKKEINMAGFFVDKLVLVLNKWTALQPEEKKEIYQNQANRELLPTIQWQFMREDKWVNFGPGLNQHLESQYKEFHKEREESKRFYHTQDKEGSRACVDLHRMKQFPLDKEGYLSSVGVDVQRYDPAADALALPSTWAGMKENEELKVIQLSSNSSEYKNVACFFRHKGAKFKILNIERVQNKTLYRQYMIKKREMERRNTGGNSNEQRLFHGTDAPNSASICRHGFNRSYSGKHATLFGEGVYFSKLPSYSAAFSQPDSDRNKRMFLAQVLVGESTAGTTNLRYLPLRPGTTIPYDSALGPDMYVIFHDTQAYPGHIITFKI</sequence>
<evidence type="ECO:0000313" key="10">
    <source>
        <dbReference type="Proteomes" id="UP000694888"/>
    </source>
</evidence>
<feature type="region of interest" description="Disordered" evidence="7">
    <location>
        <begin position="701"/>
        <end position="730"/>
    </location>
</feature>
<evidence type="ECO:0000256" key="1">
    <source>
        <dbReference type="ARBA" id="ARBA00004123"/>
    </source>
</evidence>
<evidence type="ECO:0000256" key="2">
    <source>
        <dbReference type="ARBA" id="ARBA00022676"/>
    </source>
</evidence>
<name>A0ABM0JCS1_APLCA</name>
<gene>
    <name evidence="11" type="primary">LOC101848260</name>
</gene>
<feature type="compositionally biased region" description="Low complexity" evidence="7">
    <location>
        <begin position="720"/>
        <end position="729"/>
    </location>
</feature>
<feature type="domain" description="Macro" evidence="9">
    <location>
        <begin position="722"/>
        <end position="905"/>
    </location>
</feature>
<feature type="compositionally biased region" description="Basic and acidic residues" evidence="7">
    <location>
        <begin position="237"/>
        <end position="246"/>
    </location>
</feature>
<evidence type="ECO:0000256" key="7">
    <source>
        <dbReference type="SAM" id="MobiDB-lite"/>
    </source>
</evidence>
<feature type="compositionally biased region" description="Polar residues" evidence="7">
    <location>
        <begin position="196"/>
        <end position="207"/>
    </location>
</feature>
<dbReference type="Pfam" id="PF01661">
    <property type="entry name" value="Macro"/>
    <property type="match status" value="1"/>
</dbReference>
<dbReference type="InterPro" id="IPR052056">
    <property type="entry name" value="Mono-ARTD/PARP"/>
</dbReference>
<feature type="compositionally biased region" description="Pro residues" evidence="7">
    <location>
        <begin position="702"/>
        <end position="711"/>
    </location>
</feature>
<feature type="compositionally biased region" description="Polar residues" evidence="7">
    <location>
        <begin position="176"/>
        <end position="188"/>
    </location>
</feature>
<dbReference type="Gene3D" id="3.40.220.10">
    <property type="entry name" value="Leucine Aminopeptidase, subunit E, domain 1"/>
    <property type="match status" value="1"/>
</dbReference>
<dbReference type="PANTHER" id="PTHR14453:SF67">
    <property type="entry name" value="POLY [ADP-RIBOSE] POLYMERASE"/>
    <property type="match status" value="1"/>
</dbReference>
<dbReference type="Gene3D" id="3.90.228.10">
    <property type="match status" value="1"/>
</dbReference>
<dbReference type="InterPro" id="IPR012677">
    <property type="entry name" value="Nucleotide-bd_a/b_plait_sf"/>
</dbReference>
<evidence type="ECO:0000259" key="8">
    <source>
        <dbReference type="PROSITE" id="PS51059"/>
    </source>
</evidence>
<dbReference type="EC" id="2.4.2.-" evidence="6"/>
<dbReference type="Proteomes" id="UP000694888">
    <property type="component" value="Unplaced"/>
</dbReference>
<evidence type="ECO:0000259" key="9">
    <source>
        <dbReference type="PROSITE" id="PS51154"/>
    </source>
</evidence>
<evidence type="ECO:0000256" key="3">
    <source>
        <dbReference type="ARBA" id="ARBA00022679"/>
    </source>
</evidence>
<dbReference type="SMART" id="SM00506">
    <property type="entry name" value="A1pp"/>
    <property type="match status" value="1"/>
</dbReference>
<dbReference type="SUPFAM" id="SSF56399">
    <property type="entry name" value="ADP-ribosylation"/>
    <property type="match status" value="1"/>
</dbReference>
<dbReference type="InterPro" id="IPR012317">
    <property type="entry name" value="Poly(ADP-ribose)pol_cat_dom"/>
</dbReference>